<accession>A0A382EHI6</accession>
<dbReference type="InterPro" id="IPR036265">
    <property type="entry name" value="HIT-like_sf"/>
</dbReference>
<dbReference type="PANTHER" id="PTHR42997">
    <property type="entry name" value="HIT FAMILY HYDROLASE"/>
    <property type="match status" value="1"/>
</dbReference>
<dbReference type="AlphaFoldDB" id="A0A382EHI6"/>
<organism evidence="2">
    <name type="scientific">marine metagenome</name>
    <dbReference type="NCBI Taxonomy" id="408172"/>
    <lineage>
        <taxon>unclassified sequences</taxon>
        <taxon>metagenomes</taxon>
        <taxon>ecological metagenomes</taxon>
    </lineage>
</organism>
<dbReference type="EMBL" id="UINC01044392">
    <property type="protein sequence ID" value="SVB49792.1"/>
    <property type="molecule type" value="Genomic_DNA"/>
</dbReference>
<sequence>MTGFRRIVSKHDSFFVIRDGYPVTEGHTLIIPNRHTPDAFDLNGYELMELHRILAEQRLELAEKDETITGFNVGFNSGVDAGQTVDHAHIHLIPRRHGDMGRFENGTPYDPAGGVRGVIPEKQKY</sequence>
<dbReference type="InterPro" id="IPR052908">
    <property type="entry name" value="AP-4-A_phosphorylase"/>
</dbReference>
<reference evidence="2" key="1">
    <citation type="submission" date="2018-05" db="EMBL/GenBank/DDBJ databases">
        <authorList>
            <person name="Lanie J.A."/>
            <person name="Ng W.-L."/>
            <person name="Kazmierczak K.M."/>
            <person name="Andrzejewski T.M."/>
            <person name="Davidsen T.M."/>
            <person name="Wayne K.J."/>
            <person name="Tettelin H."/>
            <person name="Glass J.I."/>
            <person name="Rusch D."/>
            <person name="Podicherti R."/>
            <person name="Tsui H.-C.T."/>
            <person name="Winkler M.E."/>
        </authorList>
    </citation>
    <scope>NUCLEOTIDE SEQUENCE</scope>
</reference>
<dbReference type="Gene3D" id="3.30.428.10">
    <property type="entry name" value="HIT-like"/>
    <property type="match status" value="1"/>
</dbReference>
<dbReference type="PANTHER" id="PTHR42997:SF1">
    <property type="entry name" value="AP-4-A PHOSPHORYLASE"/>
    <property type="match status" value="1"/>
</dbReference>
<dbReference type="SUPFAM" id="SSF54197">
    <property type="entry name" value="HIT-like"/>
    <property type="match status" value="1"/>
</dbReference>
<gene>
    <name evidence="2" type="ORF">METZ01_LOCUS202646</name>
</gene>
<evidence type="ECO:0000313" key="2">
    <source>
        <dbReference type="EMBL" id="SVB49792.1"/>
    </source>
</evidence>
<dbReference type="GO" id="GO:0003824">
    <property type="term" value="F:catalytic activity"/>
    <property type="evidence" value="ECO:0007669"/>
    <property type="project" value="InterPro"/>
</dbReference>
<protein>
    <recommendedName>
        <fullName evidence="1">HIT domain-containing protein</fullName>
    </recommendedName>
</protein>
<dbReference type="Pfam" id="PF01230">
    <property type="entry name" value="HIT"/>
    <property type="match status" value="1"/>
</dbReference>
<dbReference type="InterPro" id="IPR011146">
    <property type="entry name" value="HIT-like"/>
</dbReference>
<evidence type="ECO:0000259" key="1">
    <source>
        <dbReference type="PROSITE" id="PS51084"/>
    </source>
</evidence>
<feature type="domain" description="HIT" evidence="1">
    <location>
        <begin position="1"/>
        <end position="102"/>
    </location>
</feature>
<proteinExistence type="predicted"/>
<name>A0A382EHI6_9ZZZZ</name>
<dbReference type="PROSITE" id="PS51084">
    <property type="entry name" value="HIT_2"/>
    <property type="match status" value="1"/>
</dbReference>